<evidence type="ECO:0000313" key="3">
    <source>
        <dbReference type="EMBL" id="GAA4958262.1"/>
    </source>
</evidence>
<dbReference type="InterPro" id="IPR022521">
    <property type="entry name" value="Rv3660c"/>
</dbReference>
<dbReference type="SUPFAM" id="SSF52540">
    <property type="entry name" value="P-loop containing nucleoside triphosphate hydrolases"/>
    <property type="match status" value="1"/>
</dbReference>
<dbReference type="Pfam" id="PF26563">
    <property type="entry name" value="Rv3660c_N"/>
    <property type="match status" value="1"/>
</dbReference>
<proteinExistence type="predicted"/>
<evidence type="ECO:0000313" key="4">
    <source>
        <dbReference type="Proteomes" id="UP001499993"/>
    </source>
</evidence>
<evidence type="ECO:0000256" key="1">
    <source>
        <dbReference type="SAM" id="MobiDB-lite"/>
    </source>
</evidence>
<dbReference type="Gene3D" id="3.40.50.300">
    <property type="entry name" value="P-loop containing nucleotide triphosphate hydrolases"/>
    <property type="match status" value="1"/>
</dbReference>
<organism evidence="3 4">
    <name type="scientific">Streptomonospora halophila</name>
    <dbReference type="NCBI Taxonomy" id="427369"/>
    <lineage>
        <taxon>Bacteria</taxon>
        <taxon>Bacillati</taxon>
        <taxon>Actinomycetota</taxon>
        <taxon>Actinomycetes</taxon>
        <taxon>Streptosporangiales</taxon>
        <taxon>Nocardiopsidaceae</taxon>
        <taxon>Streptomonospora</taxon>
    </lineage>
</organism>
<dbReference type="Proteomes" id="UP001499993">
    <property type="component" value="Unassembled WGS sequence"/>
</dbReference>
<dbReference type="PANTHER" id="PTHR43384">
    <property type="entry name" value="SEPTUM SITE-DETERMINING PROTEIN MIND HOMOLOG, CHLOROPLASTIC-RELATED"/>
    <property type="match status" value="1"/>
</dbReference>
<reference evidence="4" key="1">
    <citation type="journal article" date="2019" name="Int. J. Syst. Evol. Microbiol.">
        <title>The Global Catalogue of Microorganisms (GCM) 10K type strain sequencing project: providing services to taxonomists for standard genome sequencing and annotation.</title>
        <authorList>
            <consortium name="The Broad Institute Genomics Platform"/>
            <consortium name="The Broad Institute Genome Sequencing Center for Infectious Disease"/>
            <person name="Wu L."/>
            <person name="Ma J."/>
        </authorList>
    </citation>
    <scope>NUCLEOTIDE SEQUENCE [LARGE SCALE GENOMIC DNA]</scope>
    <source>
        <strain evidence="4">JCM 18123</strain>
    </source>
</reference>
<dbReference type="InterPro" id="IPR027417">
    <property type="entry name" value="P-loop_NTPase"/>
</dbReference>
<keyword evidence="4" id="KW-1185">Reference proteome</keyword>
<dbReference type="PANTHER" id="PTHR43384:SF11">
    <property type="entry name" value="SEPTUM SITE DETERMINING PROTEIN"/>
    <property type="match status" value="1"/>
</dbReference>
<name>A0ABP9H190_9ACTN</name>
<dbReference type="InterPro" id="IPR050625">
    <property type="entry name" value="ParA/MinD_ATPase"/>
</dbReference>
<gene>
    <name evidence="3" type="ORF">GCM10023224_50290</name>
</gene>
<accession>A0ABP9H190</accession>
<protein>
    <submittedName>
        <fullName evidence="3">Septum formation initiator</fullName>
    </submittedName>
</protein>
<evidence type="ECO:0000259" key="2">
    <source>
        <dbReference type="Pfam" id="PF26563"/>
    </source>
</evidence>
<dbReference type="EMBL" id="BAABIK010000052">
    <property type="protein sequence ID" value="GAA4958262.1"/>
    <property type="molecule type" value="Genomic_DNA"/>
</dbReference>
<feature type="domain" description="Rv3660c-like CheY-like N-terminal" evidence="2">
    <location>
        <begin position="12"/>
        <end position="121"/>
    </location>
</feature>
<feature type="region of interest" description="Disordered" evidence="1">
    <location>
        <begin position="357"/>
        <end position="441"/>
    </location>
</feature>
<feature type="compositionally biased region" description="Low complexity" evidence="1">
    <location>
        <begin position="401"/>
        <end position="421"/>
    </location>
</feature>
<dbReference type="NCBIfam" id="TIGR03815">
    <property type="entry name" value="CpaE_hom_Actino"/>
    <property type="match status" value="1"/>
</dbReference>
<sequence length="441" mass="45120">MDPSAPARPLLVTEDPRLLDDLLRLAAAAGVEATVAHHAAQVAPEWDRAPLVVVGADLLPALARLEPEPRRHVLVAGLGDSARGSAAWEAALRVGAGAVLSLPADESRLAGLLTDSAHAGAGRAPVVAVVGGRGGAGASLFALALALSARRAGLQSALVDADPLGSGLDALLGREEAPGDRWGDLVARQGRLNWSALRSRLPDVRGAALVTWEQGPAAPVPPAAMRAVLDCAVRGADLVVADLPRAPDPAADEALRRASVVLLVAPTEVPAVFSAARTVPRLRRTAGDVRLVVREGSSAVTAADVARTLGLPVAGRFRAERGLPRKLRNGTLPAGTRGSPLAGCADRLLASVLPPQPHAQATASHPQATPAQRARPPPAVAARRLEPGGGGDGPKNRRRSASANPRRPARPTGAGPTTTHRSTSRSVGHRTGESPNGRAFA</sequence>
<comment type="caution">
    <text evidence="3">The sequence shown here is derived from an EMBL/GenBank/DDBJ whole genome shotgun (WGS) entry which is preliminary data.</text>
</comment>
<dbReference type="InterPro" id="IPR059050">
    <property type="entry name" value="Rv3660c_N"/>
</dbReference>
<dbReference type="RefSeq" id="WP_345559412.1">
    <property type="nucleotide sequence ID" value="NZ_BAABIK010000052.1"/>
</dbReference>